<protein>
    <submittedName>
        <fullName evidence="1">Putative secreted peptide</fullName>
    </submittedName>
</protein>
<organism evidence="1">
    <name type="scientific">Anopheles braziliensis</name>
    <dbReference type="NCBI Taxonomy" id="58242"/>
    <lineage>
        <taxon>Eukaryota</taxon>
        <taxon>Metazoa</taxon>
        <taxon>Ecdysozoa</taxon>
        <taxon>Arthropoda</taxon>
        <taxon>Hexapoda</taxon>
        <taxon>Insecta</taxon>
        <taxon>Pterygota</taxon>
        <taxon>Neoptera</taxon>
        <taxon>Endopterygota</taxon>
        <taxon>Diptera</taxon>
        <taxon>Nematocera</taxon>
        <taxon>Culicoidea</taxon>
        <taxon>Culicidae</taxon>
        <taxon>Anophelinae</taxon>
        <taxon>Anopheles</taxon>
    </lineage>
</organism>
<sequence>MYPLLCSAAAVAVVLLVQSASVAMILAFCQFKQWEAVVDCALMEAVSSRAASVLGTLVSSSRPTFRL</sequence>
<dbReference type="EMBL" id="GGFM01010356">
    <property type="protein sequence ID" value="MBW31107.1"/>
    <property type="molecule type" value="Transcribed_RNA"/>
</dbReference>
<evidence type="ECO:0000313" key="1">
    <source>
        <dbReference type="EMBL" id="MBW31107.1"/>
    </source>
</evidence>
<name>A0A2M3ZRA5_9DIPT</name>
<accession>A0A2M3ZRA5</accession>
<reference evidence="1" key="1">
    <citation type="submission" date="2018-01" db="EMBL/GenBank/DDBJ databases">
        <title>An insight into the sialome of Amazonian anophelines.</title>
        <authorList>
            <person name="Ribeiro J.M."/>
            <person name="Scarpassa V."/>
            <person name="Calvo E."/>
        </authorList>
    </citation>
    <scope>NUCLEOTIDE SEQUENCE</scope>
    <source>
        <tissue evidence="1">Salivary glands</tissue>
    </source>
</reference>
<dbReference type="AlphaFoldDB" id="A0A2M3ZRA5"/>
<proteinExistence type="predicted"/>